<dbReference type="OrthoDB" id="9802489at2"/>
<dbReference type="AlphaFoldDB" id="A0A2K3UZ57"/>
<dbReference type="EMBL" id="PPPD01000001">
    <property type="protein sequence ID" value="PNY81812.1"/>
    <property type="molecule type" value="Genomic_DNA"/>
</dbReference>
<gene>
    <name evidence="2" type="ORF">CVO96_10870</name>
</gene>
<dbReference type="Proteomes" id="UP000236379">
    <property type="component" value="Unassembled WGS sequence"/>
</dbReference>
<dbReference type="InterPro" id="IPR014710">
    <property type="entry name" value="RmlC-like_jellyroll"/>
</dbReference>
<sequence length="120" mass="13084">MKHIPSHAFTARAAPGDFFTGEVWMEPQAPDIVRVTFTPGARTAWHTHPQGQTLLILAGRGRVQQRGAAAFDVTAGDVVQIDPGEEHWHGAAPDALMTHLAIQAGETVWLRHVTDEEYGP</sequence>
<evidence type="ECO:0000259" key="1">
    <source>
        <dbReference type="Pfam" id="PF07883"/>
    </source>
</evidence>
<keyword evidence="3" id="KW-1185">Reference proteome</keyword>
<organism evidence="2 3">
    <name type="scientific">Deinococcus koreensis</name>
    <dbReference type="NCBI Taxonomy" id="2054903"/>
    <lineage>
        <taxon>Bacteria</taxon>
        <taxon>Thermotogati</taxon>
        <taxon>Deinococcota</taxon>
        <taxon>Deinococci</taxon>
        <taxon>Deinococcales</taxon>
        <taxon>Deinococcaceae</taxon>
        <taxon>Deinococcus</taxon>
    </lineage>
</organism>
<protein>
    <submittedName>
        <fullName evidence="2">Cupin domain-containing protein</fullName>
    </submittedName>
</protein>
<dbReference type="PANTHER" id="PTHR43698">
    <property type="entry name" value="RIBD C-TERMINAL DOMAIN CONTAINING PROTEIN"/>
    <property type="match status" value="1"/>
</dbReference>
<evidence type="ECO:0000313" key="2">
    <source>
        <dbReference type="EMBL" id="PNY81812.1"/>
    </source>
</evidence>
<dbReference type="Gene3D" id="2.60.120.10">
    <property type="entry name" value="Jelly Rolls"/>
    <property type="match status" value="1"/>
</dbReference>
<dbReference type="CDD" id="cd02233">
    <property type="entry name" value="cupin_HNL-like"/>
    <property type="match status" value="1"/>
</dbReference>
<proteinExistence type="predicted"/>
<dbReference type="InterPro" id="IPR011051">
    <property type="entry name" value="RmlC_Cupin_sf"/>
</dbReference>
<dbReference type="InterPro" id="IPR047263">
    <property type="entry name" value="HNL-like_cupin"/>
</dbReference>
<dbReference type="RefSeq" id="WP_103312253.1">
    <property type="nucleotide sequence ID" value="NZ_PPPD01000001.1"/>
</dbReference>
<feature type="domain" description="Cupin type-2" evidence="1">
    <location>
        <begin position="34"/>
        <end position="94"/>
    </location>
</feature>
<dbReference type="SUPFAM" id="SSF51182">
    <property type="entry name" value="RmlC-like cupins"/>
    <property type="match status" value="1"/>
</dbReference>
<evidence type="ECO:0000313" key="3">
    <source>
        <dbReference type="Proteomes" id="UP000236379"/>
    </source>
</evidence>
<comment type="caution">
    <text evidence="2">The sequence shown here is derived from an EMBL/GenBank/DDBJ whole genome shotgun (WGS) entry which is preliminary data.</text>
</comment>
<dbReference type="Pfam" id="PF07883">
    <property type="entry name" value="Cupin_2"/>
    <property type="match status" value="1"/>
</dbReference>
<name>A0A2K3UZ57_9DEIO</name>
<reference evidence="2 3" key="1">
    <citation type="submission" date="2018-01" db="EMBL/GenBank/DDBJ databases">
        <title>Deinococcus koreensis sp. nov., a radiation-resistant bacterium isolated from river water.</title>
        <authorList>
            <person name="Choi A."/>
        </authorList>
    </citation>
    <scope>NUCLEOTIDE SEQUENCE [LARGE SCALE GENOMIC DNA]</scope>
    <source>
        <strain evidence="2 3">SJW1-2</strain>
    </source>
</reference>
<dbReference type="PANTHER" id="PTHR43698:SF1">
    <property type="entry name" value="BLL4564 PROTEIN"/>
    <property type="match status" value="1"/>
</dbReference>
<accession>A0A2K3UZ57</accession>
<dbReference type="InterPro" id="IPR013096">
    <property type="entry name" value="Cupin_2"/>
</dbReference>